<evidence type="ECO:0000256" key="1">
    <source>
        <dbReference type="ARBA" id="ARBA00022630"/>
    </source>
</evidence>
<evidence type="ECO:0000256" key="2">
    <source>
        <dbReference type="ARBA" id="ARBA00023002"/>
    </source>
</evidence>
<keyword evidence="2" id="KW-0560">Oxidoreductase</keyword>
<gene>
    <name evidence="4" type="ORF">A3F54_00915</name>
</gene>
<dbReference type="PRINTS" id="PR00368">
    <property type="entry name" value="FADPNR"/>
</dbReference>
<comment type="caution">
    <text evidence="4">The sequence shown here is derived from an EMBL/GenBank/DDBJ whole genome shotgun (WGS) entry which is preliminary data.</text>
</comment>
<sequence length="329" mass="35294">MTATPNTTFDLVIIGGGAAGLAAALYASRQSLKTLVLTKDIGGQAARTPEIENYPGLPLMDGFDMMMLFKNQAEKFGTQIAFKNVASVSRAVNGKTFTVHTNDGDYAATAILLAFGLTPRDLGVPGEKEFQGKGVSYCATCDAPFFKGKSVVVAGGGPHAMEAAELLSKFCPKVYMVHKAKMLGGLAALKEKVKNTPNIELLLETEITEILGEKKVTAVKLQPAHSEGKEGTRTLEVDGVFVEQGYVVKSEWVQEWVEFDERQQIVINNMCETKTPGIFAAGDVTSHSYKQVVISAGEGAKAALTAYKYIQIQHGKRGVVAPDWGVAKK</sequence>
<dbReference type="PANTHER" id="PTHR48105">
    <property type="entry name" value="THIOREDOXIN REDUCTASE 1-RELATED-RELATED"/>
    <property type="match status" value="1"/>
</dbReference>
<dbReference type="InterPro" id="IPR036188">
    <property type="entry name" value="FAD/NAD-bd_sf"/>
</dbReference>
<keyword evidence="1" id="KW-0285">Flavoprotein</keyword>
<feature type="domain" description="FAD/NAD(P)-binding" evidence="3">
    <location>
        <begin position="9"/>
        <end position="299"/>
    </location>
</feature>
<reference evidence="4 5" key="1">
    <citation type="journal article" date="2016" name="Nat. Commun.">
        <title>Thousands of microbial genomes shed light on interconnected biogeochemical processes in an aquifer system.</title>
        <authorList>
            <person name="Anantharaman K."/>
            <person name="Brown C.T."/>
            <person name="Hug L.A."/>
            <person name="Sharon I."/>
            <person name="Castelle C.J."/>
            <person name="Probst A.J."/>
            <person name="Thomas B.C."/>
            <person name="Singh A."/>
            <person name="Wilkins M.J."/>
            <person name="Karaoz U."/>
            <person name="Brodie E.L."/>
            <person name="Williams K.H."/>
            <person name="Hubbard S.S."/>
            <person name="Banfield J.F."/>
        </authorList>
    </citation>
    <scope>NUCLEOTIDE SEQUENCE [LARGE SCALE GENOMIC DNA]</scope>
</reference>
<dbReference type="EMBL" id="MHKD01000018">
    <property type="protein sequence ID" value="OGY84096.1"/>
    <property type="molecule type" value="Genomic_DNA"/>
</dbReference>
<dbReference type="Proteomes" id="UP000176952">
    <property type="component" value="Unassembled WGS sequence"/>
</dbReference>
<dbReference type="InterPro" id="IPR023753">
    <property type="entry name" value="FAD/NAD-binding_dom"/>
</dbReference>
<dbReference type="STRING" id="1798542.A3F54_00915"/>
<dbReference type="Pfam" id="PF07992">
    <property type="entry name" value="Pyr_redox_2"/>
    <property type="match status" value="1"/>
</dbReference>
<evidence type="ECO:0000313" key="5">
    <source>
        <dbReference type="Proteomes" id="UP000176952"/>
    </source>
</evidence>
<name>A0A1G2B5W6_9BACT</name>
<protein>
    <recommendedName>
        <fullName evidence="3">FAD/NAD(P)-binding domain-containing protein</fullName>
    </recommendedName>
</protein>
<organism evidence="4 5">
    <name type="scientific">Candidatus Kerfeldbacteria bacterium RIFCSPHIGHO2_12_FULL_48_17</name>
    <dbReference type="NCBI Taxonomy" id="1798542"/>
    <lineage>
        <taxon>Bacteria</taxon>
        <taxon>Candidatus Kerfeldiibacteriota</taxon>
    </lineage>
</organism>
<dbReference type="GO" id="GO:0016491">
    <property type="term" value="F:oxidoreductase activity"/>
    <property type="evidence" value="ECO:0007669"/>
    <property type="project" value="UniProtKB-KW"/>
</dbReference>
<evidence type="ECO:0000313" key="4">
    <source>
        <dbReference type="EMBL" id="OGY84096.1"/>
    </source>
</evidence>
<dbReference type="PRINTS" id="PR00469">
    <property type="entry name" value="PNDRDTASEII"/>
</dbReference>
<dbReference type="InterPro" id="IPR050097">
    <property type="entry name" value="Ferredoxin-NADP_redctase_2"/>
</dbReference>
<dbReference type="Gene3D" id="3.50.50.60">
    <property type="entry name" value="FAD/NAD(P)-binding domain"/>
    <property type="match status" value="2"/>
</dbReference>
<proteinExistence type="predicted"/>
<evidence type="ECO:0000259" key="3">
    <source>
        <dbReference type="Pfam" id="PF07992"/>
    </source>
</evidence>
<dbReference type="SUPFAM" id="SSF51905">
    <property type="entry name" value="FAD/NAD(P)-binding domain"/>
    <property type="match status" value="1"/>
</dbReference>
<accession>A0A1G2B5W6</accession>
<dbReference type="AlphaFoldDB" id="A0A1G2B5W6"/>